<keyword evidence="1" id="KW-0732">Signal</keyword>
<gene>
    <name evidence="2" type="ORF">NZK81_04660</name>
</gene>
<protein>
    <recommendedName>
        <fullName evidence="4">FMN-binding protein</fullName>
    </recommendedName>
</protein>
<accession>A0ABT2I1Z0</accession>
<evidence type="ECO:0000313" key="3">
    <source>
        <dbReference type="Proteomes" id="UP001165583"/>
    </source>
</evidence>
<comment type="caution">
    <text evidence="2">The sequence shown here is derived from an EMBL/GenBank/DDBJ whole genome shotgun (WGS) entry which is preliminary data.</text>
</comment>
<organism evidence="2 3">
    <name type="scientific">Novosphingobium mangrovi</name>
    <name type="common">ex Huang et al. 2023</name>
    <dbReference type="NCBI Taxonomy" id="2976432"/>
    <lineage>
        <taxon>Bacteria</taxon>
        <taxon>Pseudomonadati</taxon>
        <taxon>Pseudomonadota</taxon>
        <taxon>Alphaproteobacteria</taxon>
        <taxon>Sphingomonadales</taxon>
        <taxon>Sphingomonadaceae</taxon>
        <taxon>Novosphingobium</taxon>
    </lineage>
</organism>
<keyword evidence="3" id="KW-1185">Reference proteome</keyword>
<proteinExistence type="predicted"/>
<sequence length="141" mass="15248">MFKKLLAVSALALAASPVAAHAGQESYAEGQVWQYTTRAQDKGSLLKIQKIDIEGGRRIYHVSVIGVHMGYRQEVSVLPHLPVSEETLDASVTRQVHPGNAFSAISADADIAEWRMVHGGVLTTSLVQALDQVDTMLSPQL</sequence>
<evidence type="ECO:0008006" key="4">
    <source>
        <dbReference type="Google" id="ProtNLM"/>
    </source>
</evidence>
<dbReference type="EMBL" id="JANZXA010000002">
    <property type="protein sequence ID" value="MCT2398827.1"/>
    <property type="molecule type" value="Genomic_DNA"/>
</dbReference>
<name>A0ABT2I1Z0_9SPHN</name>
<feature type="signal peptide" evidence="1">
    <location>
        <begin position="1"/>
        <end position="22"/>
    </location>
</feature>
<evidence type="ECO:0000256" key="1">
    <source>
        <dbReference type="SAM" id="SignalP"/>
    </source>
</evidence>
<evidence type="ECO:0000313" key="2">
    <source>
        <dbReference type="EMBL" id="MCT2398827.1"/>
    </source>
</evidence>
<reference evidence="2" key="1">
    <citation type="submission" date="2022-09" db="EMBL/GenBank/DDBJ databases">
        <title>Novosphingobium sp. Nov., a polycyclic aromatic hydrocarbon-degrading bacterium isolated form mangrove sediments in HongKong.</title>
        <authorList>
            <person name="Hu Z."/>
        </authorList>
    </citation>
    <scope>NUCLEOTIDE SEQUENCE</scope>
    <source>
        <strain evidence="2">HK4-1</strain>
    </source>
</reference>
<dbReference type="Proteomes" id="UP001165583">
    <property type="component" value="Unassembled WGS sequence"/>
</dbReference>
<feature type="chain" id="PRO_5047371967" description="FMN-binding protein" evidence="1">
    <location>
        <begin position="23"/>
        <end position="141"/>
    </location>
</feature>
<dbReference type="RefSeq" id="WP_260044345.1">
    <property type="nucleotide sequence ID" value="NZ_JANZXA010000002.1"/>
</dbReference>